<organism evidence="2 4">
    <name type="scientific">Medicago truncatula</name>
    <name type="common">Barrel medic</name>
    <name type="synonym">Medicago tribuloides</name>
    <dbReference type="NCBI Taxonomy" id="3880"/>
    <lineage>
        <taxon>Eukaryota</taxon>
        <taxon>Viridiplantae</taxon>
        <taxon>Streptophyta</taxon>
        <taxon>Embryophyta</taxon>
        <taxon>Tracheophyta</taxon>
        <taxon>Spermatophyta</taxon>
        <taxon>Magnoliopsida</taxon>
        <taxon>eudicotyledons</taxon>
        <taxon>Gunneridae</taxon>
        <taxon>Pentapetalae</taxon>
        <taxon>rosids</taxon>
        <taxon>fabids</taxon>
        <taxon>Fabales</taxon>
        <taxon>Fabaceae</taxon>
        <taxon>Papilionoideae</taxon>
        <taxon>50 kb inversion clade</taxon>
        <taxon>NPAAA clade</taxon>
        <taxon>Hologalegina</taxon>
        <taxon>IRL clade</taxon>
        <taxon>Trifolieae</taxon>
        <taxon>Medicago</taxon>
    </lineage>
</organism>
<dbReference type="Proteomes" id="UP000002051">
    <property type="component" value="Unassembled WGS sequence"/>
</dbReference>
<keyword evidence="1" id="KW-0472">Membrane</keyword>
<gene>
    <name evidence="2" type="ordered locus">MTR_7g039210</name>
</gene>
<evidence type="ECO:0000313" key="3">
    <source>
        <dbReference type="EnsemblPlants" id="KEH22305"/>
    </source>
</evidence>
<evidence type="ECO:0000256" key="1">
    <source>
        <dbReference type="SAM" id="Phobius"/>
    </source>
</evidence>
<reference evidence="2 4" key="2">
    <citation type="journal article" date="2014" name="BMC Genomics">
        <title>An improved genome release (version Mt4.0) for the model legume Medicago truncatula.</title>
        <authorList>
            <person name="Tang H."/>
            <person name="Krishnakumar V."/>
            <person name="Bidwell S."/>
            <person name="Rosen B."/>
            <person name="Chan A."/>
            <person name="Zhou S."/>
            <person name="Gentzbittel L."/>
            <person name="Childs K.L."/>
            <person name="Yandell M."/>
            <person name="Gundlach H."/>
            <person name="Mayer K.F."/>
            <person name="Schwartz D.C."/>
            <person name="Town C.D."/>
        </authorList>
    </citation>
    <scope>GENOME REANNOTATION</scope>
    <source>
        <strain evidence="2">A17</strain>
        <strain evidence="3 4">cv. Jemalong A17</strain>
    </source>
</reference>
<proteinExistence type="predicted"/>
<protein>
    <submittedName>
        <fullName evidence="2">Transmembrane protein, putative</fullName>
    </submittedName>
</protein>
<evidence type="ECO:0000313" key="2">
    <source>
        <dbReference type="EMBL" id="KEH22305.1"/>
    </source>
</evidence>
<keyword evidence="1" id="KW-1133">Transmembrane helix</keyword>
<accession>A0A072U901</accession>
<dbReference type="EnsemblPlants" id="KEH22305">
    <property type="protein sequence ID" value="KEH22305"/>
    <property type="gene ID" value="MTR_7g039210"/>
</dbReference>
<reference evidence="2 4" key="1">
    <citation type="journal article" date="2011" name="Nature">
        <title>The Medicago genome provides insight into the evolution of rhizobial symbioses.</title>
        <authorList>
            <person name="Young N.D."/>
            <person name="Debelle F."/>
            <person name="Oldroyd G.E."/>
            <person name="Geurts R."/>
            <person name="Cannon S.B."/>
            <person name="Udvardi M.K."/>
            <person name="Benedito V.A."/>
            <person name="Mayer K.F."/>
            <person name="Gouzy J."/>
            <person name="Schoof H."/>
            <person name="Van de Peer Y."/>
            <person name="Proost S."/>
            <person name="Cook D.R."/>
            <person name="Meyers B.C."/>
            <person name="Spannagl M."/>
            <person name="Cheung F."/>
            <person name="De Mita S."/>
            <person name="Krishnakumar V."/>
            <person name="Gundlach H."/>
            <person name="Zhou S."/>
            <person name="Mudge J."/>
            <person name="Bharti A.K."/>
            <person name="Murray J.D."/>
            <person name="Naoumkina M.A."/>
            <person name="Rosen B."/>
            <person name="Silverstein K.A."/>
            <person name="Tang H."/>
            <person name="Rombauts S."/>
            <person name="Zhao P.X."/>
            <person name="Zhou P."/>
            <person name="Barbe V."/>
            <person name="Bardou P."/>
            <person name="Bechner M."/>
            <person name="Bellec A."/>
            <person name="Berger A."/>
            <person name="Berges H."/>
            <person name="Bidwell S."/>
            <person name="Bisseling T."/>
            <person name="Choisne N."/>
            <person name="Couloux A."/>
            <person name="Denny R."/>
            <person name="Deshpande S."/>
            <person name="Dai X."/>
            <person name="Doyle J.J."/>
            <person name="Dudez A.M."/>
            <person name="Farmer A.D."/>
            <person name="Fouteau S."/>
            <person name="Franken C."/>
            <person name="Gibelin C."/>
            <person name="Gish J."/>
            <person name="Goldstein S."/>
            <person name="Gonzalez A.J."/>
            <person name="Green P.J."/>
            <person name="Hallab A."/>
            <person name="Hartog M."/>
            <person name="Hua A."/>
            <person name="Humphray S.J."/>
            <person name="Jeong D.H."/>
            <person name="Jing Y."/>
            <person name="Jocker A."/>
            <person name="Kenton S.M."/>
            <person name="Kim D.J."/>
            <person name="Klee K."/>
            <person name="Lai H."/>
            <person name="Lang C."/>
            <person name="Lin S."/>
            <person name="Macmil S.L."/>
            <person name="Magdelenat G."/>
            <person name="Matthews L."/>
            <person name="McCorrison J."/>
            <person name="Monaghan E.L."/>
            <person name="Mun J.H."/>
            <person name="Najar F.Z."/>
            <person name="Nicholson C."/>
            <person name="Noirot C."/>
            <person name="O'Bleness M."/>
            <person name="Paule C.R."/>
            <person name="Poulain J."/>
            <person name="Prion F."/>
            <person name="Qin B."/>
            <person name="Qu C."/>
            <person name="Retzel E.F."/>
            <person name="Riddle C."/>
            <person name="Sallet E."/>
            <person name="Samain S."/>
            <person name="Samson N."/>
            <person name="Sanders I."/>
            <person name="Saurat O."/>
            <person name="Scarpelli C."/>
            <person name="Schiex T."/>
            <person name="Segurens B."/>
            <person name="Severin A.J."/>
            <person name="Sherrier D.J."/>
            <person name="Shi R."/>
            <person name="Sims S."/>
            <person name="Singer S.R."/>
            <person name="Sinharoy S."/>
            <person name="Sterck L."/>
            <person name="Viollet A."/>
            <person name="Wang B.B."/>
            <person name="Wang K."/>
            <person name="Wang M."/>
            <person name="Wang X."/>
            <person name="Warfsmann J."/>
            <person name="Weissenbach J."/>
            <person name="White D.D."/>
            <person name="White J.D."/>
            <person name="Wiley G.B."/>
            <person name="Wincker P."/>
            <person name="Xing Y."/>
            <person name="Yang L."/>
            <person name="Yao Z."/>
            <person name="Ying F."/>
            <person name="Zhai J."/>
            <person name="Zhou L."/>
            <person name="Zuber A."/>
            <person name="Denarie J."/>
            <person name="Dixon R.A."/>
            <person name="May G.D."/>
            <person name="Schwartz D.C."/>
            <person name="Rogers J."/>
            <person name="Quetier F."/>
            <person name="Town C.D."/>
            <person name="Roe B.A."/>
        </authorList>
    </citation>
    <scope>NUCLEOTIDE SEQUENCE [LARGE SCALE GENOMIC DNA]</scope>
    <source>
        <strain evidence="2">A17</strain>
        <strain evidence="3 4">cv. Jemalong A17</strain>
    </source>
</reference>
<keyword evidence="4" id="KW-1185">Reference proteome</keyword>
<sequence>MAAKQKLFEQDPIEQFTAVKLLVSVDYAEVEPIFVQRHFNEIQDSWYILNHSDKIHYLEYNKSFIHPILTKGWSELQNYHDFPDNVEVLFSYYGHNLYFIEKFKEINDKTLIPPFHSQSKMSLHTIHFETHLTSYDFINTFMVNIKMSTLFSFLIILNYSTFTLIVLLNLHHVEDDFAIFIKQNGIQQLRLCGDNGKYQTFEVYFLNDYNLTTQLGINRDKFCKSNHFKNIIRKSASNLTPLI</sequence>
<feature type="transmembrane region" description="Helical" evidence="1">
    <location>
        <begin position="150"/>
        <end position="170"/>
    </location>
</feature>
<name>A0A072U901_MEDTR</name>
<dbReference type="AlphaFoldDB" id="A0A072U901"/>
<keyword evidence="1 2" id="KW-0812">Transmembrane</keyword>
<reference evidence="3" key="3">
    <citation type="submission" date="2015-04" db="UniProtKB">
        <authorList>
            <consortium name="EnsemblPlants"/>
        </authorList>
    </citation>
    <scope>IDENTIFICATION</scope>
    <source>
        <strain evidence="3">cv. Jemalong A17</strain>
    </source>
</reference>
<dbReference type="EMBL" id="CM001223">
    <property type="protein sequence ID" value="KEH22305.1"/>
    <property type="molecule type" value="Genomic_DNA"/>
</dbReference>
<dbReference type="HOGENOM" id="CLU_1206364_0_0_1"/>
<evidence type="ECO:0000313" key="4">
    <source>
        <dbReference type="Proteomes" id="UP000002051"/>
    </source>
</evidence>